<proteinExistence type="predicted"/>
<dbReference type="InParanoid" id="G3IHZ6"/>
<protein>
    <submittedName>
        <fullName evidence="2">Uncharacterized protein</fullName>
    </submittedName>
</protein>
<evidence type="ECO:0000256" key="1">
    <source>
        <dbReference type="SAM" id="MobiDB-lite"/>
    </source>
</evidence>
<reference evidence="3" key="1">
    <citation type="journal article" date="2011" name="Nat. Biotechnol.">
        <title>The genomic sequence of the Chinese hamster ovary (CHO)-K1 cell line.</title>
        <authorList>
            <person name="Xu X."/>
            <person name="Nagarajan H."/>
            <person name="Lewis N.E."/>
            <person name="Pan S."/>
            <person name="Cai Z."/>
            <person name="Liu X."/>
            <person name="Chen W."/>
            <person name="Xie M."/>
            <person name="Wang W."/>
            <person name="Hammond S."/>
            <person name="Andersen M.R."/>
            <person name="Neff N."/>
            <person name="Passarelli B."/>
            <person name="Koh W."/>
            <person name="Fan H.C."/>
            <person name="Wang J."/>
            <person name="Gui Y."/>
            <person name="Lee K.H."/>
            <person name="Betenbaugh M.J."/>
            <person name="Quake S.R."/>
            <person name="Famili I."/>
            <person name="Palsson B.O."/>
            <person name="Wang J."/>
        </authorList>
    </citation>
    <scope>NUCLEOTIDE SEQUENCE [LARGE SCALE GENOMIC DNA]</scope>
    <source>
        <strain evidence="3">CHO K1 cell line</strain>
    </source>
</reference>
<dbReference type="EMBL" id="JH002898">
    <property type="protein sequence ID" value="EGV96816.1"/>
    <property type="molecule type" value="Genomic_DNA"/>
</dbReference>
<feature type="region of interest" description="Disordered" evidence="1">
    <location>
        <begin position="1"/>
        <end position="21"/>
    </location>
</feature>
<organism evidence="2 3">
    <name type="scientific">Cricetulus griseus</name>
    <name type="common">Chinese hamster</name>
    <name type="synonym">Cricetulus barabensis griseus</name>
    <dbReference type="NCBI Taxonomy" id="10029"/>
    <lineage>
        <taxon>Eukaryota</taxon>
        <taxon>Metazoa</taxon>
        <taxon>Chordata</taxon>
        <taxon>Craniata</taxon>
        <taxon>Vertebrata</taxon>
        <taxon>Euteleostomi</taxon>
        <taxon>Mammalia</taxon>
        <taxon>Eutheria</taxon>
        <taxon>Euarchontoglires</taxon>
        <taxon>Glires</taxon>
        <taxon>Rodentia</taxon>
        <taxon>Myomorpha</taxon>
        <taxon>Muroidea</taxon>
        <taxon>Cricetidae</taxon>
        <taxon>Cricetinae</taxon>
        <taxon>Cricetulus</taxon>
    </lineage>
</organism>
<gene>
    <name evidence="2" type="ORF">I79_023456</name>
</gene>
<sequence length="64" mass="7121">MPIPSTNLNELSKASPRSPSLQHMFHTERAEVQLETGSHTVCSIYDLPPLAPSMVKTSTYLRSH</sequence>
<evidence type="ECO:0000313" key="3">
    <source>
        <dbReference type="Proteomes" id="UP000001075"/>
    </source>
</evidence>
<evidence type="ECO:0000313" key="2">
    <source>
        <dbReference type="EMBL" id="EGV96816.1"/>
    </source>
</evidence>
<dbReference type="Proteomes" id="UP000001075">
    <property type="component" value="Unassembled WGS sequence"/>
</dbReference>
<dbReference type="AlphaFoldDB" id="G3IHZ6"/>
<name>G3IHZ6_CRIGR</name>
<accession>G3IHZ6</accession>